<keyword evidence="2" id="KW-1134">Transmembrane beta strand</keyword>
<evidence type="ECO:0000256" key="2">
    <source>
        <dbReference type="ARBA" id="ARBA00022452"/>
    </source>
</evidence>
<evidence type="ECO:0000256" key="6">
    <source>
        <dbReference type="ARBA" id="ARBA00023237"/>
    </source>
</evidence>
<dbReference type="GO" id="GO:0009279">
    <property type="term" value="C:cell outer membrane"/>
    <property type="evidence" value="ECO:0007669"/>
    <property type="project" value="UniProtKB-SubCell"/>
</dbReference>
<evidence type="ECO:0000256" key="4">
    <source>
        <dbReference type="ARBA" id="ARBA00022729"/>
    </source>
</evidence>
<evidence type="ECO:0000313" key="7">
    <source>
        <dbReference type="EMBL" id="VAX08725.1"/>
    </source>
</evidence>
<dbReference type="EMBL" id="UOFY01000028">
    <property type="protein sequence ID" value="VAX08725.1"/>
    <property type="molecule type" value="Genomic_DNA"/>
</dbReference>
<evidence type="ECO:0000256" key="3">
    <source>
        <dbReference type="ARBA" id="ARBA00022692"/>
    </source>
</evidence>
<gene>
    <name evidence="7" type="ORF">MNBD_GAMMA25-914</name>
</gene>
<organism evidence="7">
    <name type="scientific">hydrothermal vent metagenome</name>
    <dbReference type="NCBI Taxonomy" id="652676"/>
    <lineage>
        <taxon>unclassified sequences</taxon>
        <taxon>metagenomes</taxon>
        <taxon>ecological metagenomes</taxon>
    </lineage>
</organism>
<dbReference type="PANTHER" id="PTHR35093:SF8">
    <property type="entry name" value="OUTER MEMBRANE PROTEIN NMB0088-RELATED"/>
    <property type="match status" value="1"/>
</dbReference>
<dbReference type="Gene3D" id="2.40.160.60">
    <property type="entry name" value="Outer membrane protein transport protein (OMPP1/FadL/TodX)"/>
    <property type="match status" value="1"/>
</dbReference>
<dbReference type="InterPro" id="IPR005017">
    <property type="entry name" value="OMPP1/FadL/TodX"/>
</dbReference>
<dbReference type="SUPFAM" id="SSF56935">
    <property type="entry name" value="Porins"/>
    <property type="match status" value="1"/>
</dbReference>
<keyword evidence="3" id="KW-0812">Transmembrane</keyword>
<proteinExistence type="predicted"/>
<reference evidence="7" key="1">
    <citation type="submission" date="2018-06" db="EMBL/GenBank/DDBJ databases">
        <authorList>
            <person name="Zhirakovskaya E."/>
        </authorList>
    </citation>
    <scope>NUCLEOTIDE SEQUENCE</scope>
</reference>
<accession>A0A3B1BQZ7</accession>
<keyword evidence="5" id="KW-0472">Membrane</keyword>
<keyword evidence="6" id="KW-0998">Cell outer membrane</keyword>
<dbReference type="GO" id="GO:0015483">
    <property type="term" value="F:long-chain fatty acid transporting porin activity"/>
    <property type="evidence" value="ECO:0007669"/>
    <property type="project" value="TreeGrafter"/>
</dbReference>
<dbReference type="Pfam" id="PF03349">
    <property type="entry name" value="Toluene_X"/>
    <property type="match status" value="1"/>
</dbReference>
<evidence type="ECO:0000256" key="5">
    <source>
        <dbReference type="ARBA" id="ARBA00023136"/>
    </source>
</evidence>
<sequence>MFKQRKNLVVSVMVAGLLAPLSAMATNGYFAHGYGMKAKGMGGAGIAYGQDGLAAATNPANMVRVGNRVDFGLDVFIPDRKTEVVDNGGAGNKVTYDPNADDIFFIPEFGYNQMISNTMSFGISVFGNGGMNTSYKKPIALFGSTNAGVNLEQLFISPTFSMKLNDKHSFGVALNLIYQTFEAKGLENFDNTTFSSAPGSVTNNGKDTSTGFSLRLGWTGEITDKVTLGATYQNKGNMSKFDKYKGLFADQGDLDIPETYGVGIKVKATPKVNVAFDITQINYSGVNAISNPLLPNLSSSALGNSDGAGFAWKDMTVYKLGVDWQTSNDLVLRAGYNHGSQPIPNGETFFNLLAPGVVEDHITAGATWTLQNQSELTFSFLYAMENTVSGSNSIPASFGGGEANLTMSQMSLGVAYGWKF</sequence>
<keyword evidence="4" id="KW-0732">Signal</keyword>
<dbReference type="PANTHER" id="PTHR35093">
    <property type="entry name" value="OUTER MEMBRANE PROTEIN NMB0088-RELATED"/>
    <property type="match status" value="1"/>
</dbReference>
<dbReference type="AlphaFoldDB" id="A0A3B1BQZ7"/>
<name>A0A3B1BQZ7_9ZZZZ</name>
<evidence type="ECO:0000256" key="1">
    <source>
        <dbReference type="ARBA" id="ARBA00004571"/>
    </source>
</evidence>
<protein>
    <submittedName>
        <fullName evidence="7">Putative facilitator of salicylate uptake</fullName>
    </submittedName>
</protein>
<comment type="subcellular location">
    <subcellularLocation>
        <location evidence="1">Cell outer membrane</location>
        <topology evidence="1">Multi-pass membrane protein</topology>
    </subcellularLocation>
</comment>